<evidence type="ECO:0000256" key="1">
    <source>
        <dbReference type="SAM" id="MobiDB-lite"/>
    </source>
</evidence>
<feature type="compositionally biased region" description="Basic and acidic residues" evidence="1">
    <location>
        <begin position="266"/>
        <end position="276"/>
    </location>
</feature>
<reference evidence="3 4" key="2">
    <citation type="submission" date="2021-08" db="EMBL/GenBank/DDBJ databases">
        <title>Massilia sp. R798.</title>
        <authorList>
            <person name="Baek J.H."/>
            <person name="Jung H.S."/>
            <person name="Kim K.R."/>
            <person name="Jeon C.O."/>
        </authorList>
    </citation>
    <scope>NUCLEOTIDE SEQUENCE [LARGE SCALE GENOMIC DNA]</scope>
    <source>
        <strain evidence="3 4">R798</strain>
    </source>
</reference>
<feature type="region of interest" description="Disordered" evidence="1">
    <location>
        <begin position="266"/>
        <end position="290"/>
    </location>
</feature>
<keyword evidence="2" id="KW-0812">Transmembrane</keyword>
<evidence type="ECO:0000313" key="4">
    <source>
        <dbReference type="Proteomes" id="UP000809349"/>
    </source>
</evidence>
<dbReference type="EMBL" id="JAFBIL020000001">
    <property type="protein sequence ID" value="MBZ2206436.1"/>
    <property type="molecule type" value="Genomic_DNA"/>
</dbReference>
<keyword evidence="4" id="KW-1185">Reference proteome</keyword>
<feature type="transmembrane region" description="Helical" evidence="2">
    <location>
        <begin position="6"/>
        <end position="27"/>
    </location>
</feature>
<feature type="transmembrane region" description="Helical" evidence="2">
    <location>
        <begin position="232"/>
        <end position="254"/>
    </location>
</feature>
<keyword evidence="2" id="KW-1133">Transmembrane helix</keyword>
<evidence type="ECO:0000256" key="2">
    <source>
        <dbReference type="SAM" id="Phobius"/>
    </source>
</evidence>
<sequence>MFGSTVLEVAIGLTFCYAAVALIVSTVQEALASLLRLRARTLLDGVKTMLNDPHYSGLARALYSHALVNPHDDGTAADERALKFKPSYIEPKLFAIAMLDTIQTLPGNWVQLGRDIDAVGDEQVRRALQSIYQQANGDLASLQAGIAGWFDSAMELVSGAYKRKSLMVSLALSLLLAILFNIDSIHLFSTLWQQPTLAAHLSADAIDKGAVSALMTLPIGWQSFPAQVDGAFAMQVAGWLLTASTALFGAPFWFDLLQRTVQIRGTGEKPQQRSKQEPSAARPVSVDQNA</sequence>
<keyword evidence="2" id="KW-0472">Membrane</keyword>
<proteinExistence type="predicted"/>
<name>A0ABS7SJQ9_9BURK</name>
<reference evidence="3 4" key="1">
    <citation type="submission" date="2021-01" db="EMBL/GenBank/DDBJ databases">
        <authorList>
            <person name="Ruan W."/>
            <person name="Khan S.A."/>
            <person name="Jeon C.O."/>
        </authorList>
    </citation>
    <scope>NUCLEOTIDE SEQUENCE [LARGE SCALE GENOMIC DNA]</scope>
    <source>
        <strain evidence="3 4">R798</strain>
    </source>
</reference>
<accession>A0ABS7SJQ9</accession>
<evidence type="ECO:0000313" key="3">
    <source>
        <dbReference type="EMBL" id="MBZ2206436.1"/>
    </source>
</evidence>
<gene>
    <name evidence="3" type="ORF">I4X03_004085</name>
</gene>
<dbReference type="Proteomes" id="UP000809349">
    <property type="component" value="Unassembled WGS sequence"/>
</dbReference>
<organism evidence="3 4">
    <name type="scientific">Massilia soli</name>
    <dbReference type="NCBI Taxonomy" id="2792854"/>
    <lineage>
        <taxon>Bacteria</taxon>
        <taxon>Pseudomonadati</taxon>
        <taxon>Pseudomonadota</taxon>
        <taxon>Betaproteobacteria</taxon>
        <taxon>Burkholderiales</taxon>
        <taxon>Oxalobacteraceae</taxon>
        <taxon>Telluria group</taxon>
        <taxon>Massilia</taxon>
    </lineage>
</organism>
<protein>
    <submittedName>
        <fullName evidence="3">Uncharacterized protein</fullName>
    </submittedName>
</protein>
<feature type="transmembrane region" description="Helical" evidence="2">
    <location>
        <begin position="166"/>
        <end position="188"/>
    </location>
</feature>
<comment type="caution">
    <text evidence="3">The sequence shown here is derived from an EMBL/GenBank/DDBJ whole genome shotgun (WGS) entry which is preliminary data.</text>
</comment>
<dbReference type="RefSeq" id="WP_223465973.1">
    <property type="nucleotide sequence ID" value="NZ_JAFBIL020000001.1"/>
</dbReference>